<reference evidence="1 2" key="1">
    <citation type="submission" date="2021-08" db="EMBL/GenBank/DDBJ databases">
        <title>Complete genome sequence of Leptospira kobayashii strain E30.</title>
        <authorList>
            <person name="Nakao R."/>
            <person name="Nakamura S."/>
            <person name="Masuzawa T."/>
            <person name="Koizumi N."/>
        </authorList>
    </citation>
    <scope>NUCLEOTIDE SEQUENCE [LARGE SCALE GENOMIC DNA]</scope>
    <source>
        <strain evidence="1 2">E30</strain>
    </source>
</reference>
<protein>
    <recommendedName>
        <fullName evidence="3">SIR2-like domain-containing protein</fullName>
    </recommendedName>
</protein>
<accession>A0ABM7USN0</accession>
<gene>
    <name evidence="1" type="ORF">LPTSP3_g31690</name>
</gene>
<organism evidence="1 2">
    <name type="scientific">Leptospira kobayashii</name>
    <dbReference type="NCBI Taxonomy" id="1917830"/>
    <lineage>
        <taxon>Bacteria</taxon>
        <taxon>Pseudomonadati</taxon>
        <taxon>Spirochaetota</taxon>
        <taxon>Spirochaetia</taxon>
        <taxon>Leptospirales</taxon>
        <taxon>Leptospiraceae</taxon>
        <taxon>Leptospira</taxon>
    </lineage>
</organism>
<dbReference type="EMBL" id="AP025028">
    <property type="protein sequence ID" value="BDA80239.1"/>
    <property type="molecule type" value="Genomic_DNA"/>
</dbReference>
<proteinExistence type="predicted"/>
<keyword evidence="2" id="KW-1185">Reference proteome</keyword>
<evidence type="ECO:0008006" key="3">
    <source>
        <dbReference type="Google" id="ProtNLM"/>
    </source>
</evidence>
<evidence type="ECO:0000313" key="1">
    <source>
        <dbReference type="EMBL" id="BDA80239.1"/>
    </source>
</evidence>
<sequence>MNVTYLLGAGASANRIPVVKEFNKNIEKFKSRIEFEFNTENLRFNDSDRQITISPTQAKERLIKDYEWLINESANFSTIDTFAKKLALTGDRNYKKLKYLLSFFLTAVQSTKQNDYRYDNLFAALLGIKNGKVEVPKNLSIVTWNYDLQTEIAASKFLQRQLDQAFFEYLQSSAALCNIDNSKFQLIKLNGTAGFYGNIQNRVFDLGIAENSSNGVNTSKELLNYLSRIDTNIETYLSFSWDKETFIDNSRKLALETFSKSRFLIIIGYSFPVFNREVDRQLLKNFSKDGTIYIQDKYNSINIMHTVSELSGLKDDQVKIIESNDEFYIPLEYSPEY</sequence>
<dbReference type="RefSeq" id="WP_109022530.1">
    <property type="nucleotide sequence ID" value="NZ_AP025028.1"/>
</dbReference>
<name>A0ABM7USN0_9LEPT</name>
<evidence type="ECO:0000313" key="2">
    <source>
        <dbReference type="Proteomes" id="UP000245263"/>
    </source>
</evidence>
<dbReference type="Proteomes" id="UP000245263">
    <property type="component" value="Chromosome 1"/>
</dbReference>